<organism evidence="10 11">
    <name type="scientific">[Clostridium] ultunense Esp</name>
    <dbReference type="NCBI Taxonomy" id="1288971"/>
    <lineage>
        <taxon>Bacteria</taxon>
        <taxon>Bacillati</taxon>
        <taxon>Bacillota</taxon>
        <taxon>Tissierellia</taxon>
        <taxon>Tissierellales</taxon>
        <taxon>Tepidimicrobiaceae</taxon>
        <taxon>Schnuerera</taxon>
    </lineage>
</organism>
<dbReference type="InterPro" id="IPR017871">
    <property type="entry name" value="ABC_transporter-like_CS"/>
</dbReference>
<evidence type="ECO:0000256" key="2">
    <source>
        <dbReference type="ARBA" id="ARBA00022448"/>
    </source>
</evidence>
<feature type="domain" description="ABC transporter" evidence="9">
    <location>
        <begin position="9"/>
        <end position="245"/>
    </location>
</feature>
<comment type="subcellular location">
    <subcellularLocation>
        <location evidence="1">Cell membrane</location>
        <topology evidence="1">Peripheral membrane protein</topology>
    </subcellularLocation>
</comment>
<dbReference type="PROSITE" id="PS50893">
    <property type="entry name" value="ABC_TRANSPORTER_2"/>
    <property type="match status" value="2"/>
</dbReference>
<dbReference type="PANTHER" id="PTHR43790:SF4">
    <property type="entry name" value="GUANOSINE IMPORT ATP-BINDING PROTEIN NUPO"/>
    <property type="match status" value="1"/>
</dbReference>
<reference evidence="10 11" key="1">
    <citation type="submission" date="2016-11" db="EMBL/GenBank/DDBJ databases">
        <authorList>
            <person name="Manzoor S."/>
        </authorList>
    </citation>
    <scope>NUCLEOTIDE SEQUENCE [LARGE SCALE GENOMIC DNA]</scope>
    <source>
        <strain evidence="10">Clostridium ultunense strain Esp</strain>
    </source>
</reference>
<sequence length="519" mass="57443">MNFLTRKVLELKNIRKVYDNGVVANDGIDLTLNQSEIHAIVGENGAGKSTLMNIVFGEIKPTAGTILLRGEQVYFGSPKQAIEKGIGMVHQHFKLVDSLTVAHNIFLGIEPKKAGFIDKNKMIRLTSELAEKYKFRIDPEALVRDISVGEKQKVEILKVLARGAEILILDEPTAVLTPQETEELFTELRTFKETGYSIIFISHKLNEVKSISDKITVIRKGKTLGTYDGSELSESELSNLMVGREVVRSFDKVLVEKGEVVLDIHNLKLVNDFGKKKLNNFNLSLNRGVILGVAGVEGNGQDDLVKCICGLNKEYSGEILICNRDIKKLGISEIRDLGVAHIPEDRMTDGVALDAKISENLISTKLNNNDLKTFNLMSQVKINELSEKLVEDFAISCDSINSTVRMLSGGNMQKVVIAREFSSEPNLIVVNQPTRGVDVGSAESIYRRLLRMRDDGAAILMVSSDLNEILELSDSVIVMYEGEIAAYFESSKSLTEEELGYYMLGIKNQRNDGGISHGS</sequence>
<dbReference type="InterPro" id="IPR003593">
    <property type="entry name" value="AAA+_ATPase"/>
</dbReference>
<dbReference type="PANTHER" id="PTHR43790">
    <property type="entry name" value="CARBOHYDRATE TRANSPORT ATP-BINDING PROTEIN MG119-RELATED"/>
    <property type="match status" value="1"/>
</dbReference>
<keyword evidence="3" id="KW-1003">Cell membrane</keyword>
<feature type="domain" description="ABC transporter" evidence="9">
    <location>
        <begin position="262"/>
        <end position="506"/>
    </location>
</feature>
<evidence type="ECO:0000313" key="11">
    <source>
        <dbReference type="Proteomes" id="UP000245423"/>
    </source>
</evidence>
<dbReference type="RefSeq" id="WP_424572080.1">
    <property type="nucleotide sequence ID" value="NZ_LT669839.1"/>
</dbReference>
<dbReference type="Proteomes" id="UP000245423">
    <property type="component" value="Chromosome 1"/>
</dbReference>
<keyword evidence="7" id="KW-1278">Translocase</keyword>
<gene>
    <name evidence="10" type="primary">yufO</name>
    <name evidence="10" type="ORF">CUESP1_1092</name>
</gene>
<keyword evidence="8" id="KW-0472">Membrane</keyword>
<dbReference type="CDD" id="cd03216">
    <property type="entry name" value="ABC_Carb_Monos_I"/>
    <property type="match status" value="1"/>
</dbReference>
<dbReference type="AlphaFoldDB" id="A0A1M4PLY9"/>
<evidence type="ECO:0000256" key="3">
    <source>
        <dbReference type="ARBA" id="ARBA00022475"/>
    </source>
</evidence>
<keyword evidence="6 10" id="KW-0067">ATP-binding</keyword>
<dbReference type="InterPro" id="IPR003439">
    <property type="entry name" value="ABC_transporter-like_ATP-bd"/>
</dbReference>
<dbReference type="SMART" id="SM00382">
    <property type="entry name" value="AAA"/>
    <property type="match status" value="1"/>
</dbReference>
<evidence type="ECO:0000313" key="10">
    <source>
        <dbReference type="EMBL" id="SHD76466.1"/>
    </source>
</evidence>
<proteinExistence type="predicted"/>
<evidence type="ECO:0000256" key="8">
    <source>
        <dbReference type="ARBA" id="ARBA00023136"/>
    </source>
</evidence>
<evidence type="ECO:0000256" key="1">
    <source>
        <dbReference type="ARBA" id="ARBA00004202"/>
    </source>
</evidence>
<dbReference type="PROSITE" id="PS00211">
    <property type="entry name" value="ABC_TRANSPORTER_1"/>
    <property type="match status" value="2"/>
</dbReference>
<name>A0A1M4PLY9_9FIRM</name>
<evidence type="ECO:0000259" key="9">
    <source>
        <dbReference type="PROSITE" id="PS50893"/>
    </source>
</evidence>
<evidence type="ECO:0000256" key="6">
    <source>
        <dbReference type="ARBA" id="ARBA00022840"/>
    </source>
</evidence>
<keyword evidence="5" id="KW-0547">Nucleotide-binding</keyword>
<dbReference type="GO" id="GO:0016887">
    <property type="term" value="F:ATP hydrolysis activity"/>
    <property type="evidence" value="ECO:0007669"/>
    <property type="project" value="InterPro"/>
</dbReference>
<dbReference type="Gene3D" id="3.40.50.300">
    <property type="entry name" value="P-loop containing nucleotide triphosphate hydrolases"/>
    <property type="match status" value="2"/>
</dbReference>
<keyword evidence="2" id="KW-0813">Transport</keyword>
<accession>A0A1M4PLY9</accession>
<protein>
    <submittedName>
        <fullName evidence="10">Uncharacterized ABC transporter ATP-binding protein YufO</fullName>
    </submittedName>
</protein>
<dbReference type="GO" id="GO:0005524">
    <property type="term" value="F:ATP binding"/>
    <property type="evidence" value="ECO:0007669"/>
    <property type="project" value="UniProtKB-KW"/>
</dbReference>
<evidence type="ECO:0000256" key="4">
    <source>
        <dbReference type="ARBA" id="ARBA00022737"/>
    </source>
</evidence>
<keyword evidence="4" id="KW-0677">Repeat</keyword>
<dbReference type="EMBL" id="LT669839">
    <property type="protein sequence ID" value="SHD76466.1"/>
    <property type="molecule type" value="Genomic_DNA"/>
</dbReference>
<evidence type="ECO:0000256" key="7">
    <source>
        <dbReference type="ARBA" id="ARBA00022967"/>
    </source>
</evidence>
<keyword evidence="11" id="KW-1185">Reference proteome</keyword>
<dbReference type="InterPro" id="IPR050107">
    <property type="entry name" value="ABC_carbohydrate_import_ATPase"/>
</dbReference>
<dbReference type="GO" id="GO:0005886">
    <property type="term" value="C:plasma membrane"/>
    <property type="evidence" value="ECO:0007669"/>
    <property type="project" value="UniProtKB-SubCell"/>
</dbReference>
<dbReference type="InterPro" id="IPR027417">
    <property type="entry name" value="P-loop_NTPase"/>
</dbReference>
<dbReference type="SUPFAM" id="SSF52540">
    <property type="entry name" value="P-loop containing nucleoside triphosphate hydrolases"/>
    <property type="match status" value="2"/>
</dbReference>
<dbReference type="Pfam" id="PF00005">
    <property type="entry name" value="ABC_tran"/>
    <property type="match status" value="2"/>
</dbReference>
<dbReference type="FunFam" id="3.40.50.300:FF:000127">
    <property type="entry name" value="Ribose import ATP-binding protein RbsA"/>
    <property type="match status" value="1"/>
</dbReference>
<evidence type="ECO:0000256" key="5">
    <source>
        <dbReference type="ARBA" id="ARBA00022741"/>
    </source>
</evidence>
<dbReference type="CDD" id="cd03215">
    <property type="entry name" value="ABC_Carb_Monos_II"/>
    <property type="match status" value="1"/>
</dbReference>